<feature type="domain" description="DUF7580" evidence="3">
    <location>
        <begin position="243"/>
        <end position="573"/>
    </location>
</feature>
<name>A0A6A6NWA3_9PEZI</name>
<keyword evidence="2" id="KW-0732">Signal</keyword>
<feature type="chain" id="PRO_5025574145" description="DUF7580 domain-containing protein" evidence="2">
    <location>
        <begin position="22"/>
        <end position="586"/>
    </location>
</feature>
<dbReference type="AlphaFoldDB" id="A0A6A6NWA3"/>
<accession>A0A6A6NWA3</accession>
<sequence length="586" mass="67261">MAFGLEVAGLVLAILPLVISAAQNYGTVCEPVAVVFDRKKRDEIVTEFLSDLQCEAVLLQYTLEKLIHSLPTMTEDQKRRLLEDDGELWNDSDVKESLICRLGSKKTANTLVDALKVISENFAMLVDSPQRPSRNTFPRGHQEDSRDSNPRRDSATEALPLEKLCELRDNVRSGTDFRELWSRFQFGLKAEKRKKLLKKITRRNIAISRLVQEATGEPSLSRDNDDSSCLGPAYLELRPIIIALYSEVRNRMKCNCRTPHQILMCQLRSLEEDGKCKDGEAYFDMIMSFEPDNPGPLSWKWLESKISVLLEKTVISSVRSQRRVQFVDDEPAPLSQASTLVESSIVETLCAVMRESHKRMCCTHIHYDGVNLQRARPCGKPRRIEDAKVSLEQVLKNNPKLNLKQRRILAVILARYIMNFCESPWVRNEWDKNQLLFFQEATGALDLKRPFLEAYLGDAGPSENPADFRIHPNQSVLALGILLLEIEQWATIESKRQEDDYGEDGKPNENTDLFTALRWWEDSVDDLYYNYRAAIRACLVCEFAEEAQSTSLNDEEFRKALYDKVVVPLERELWSAFKIRSDQIWS</sequence>
<gene>
    <name evidence="4" type="ORF">BDY21DRAFT_61870</name>
</gene>
<dbReference type="EMBL" id="MU001685">
    <property type="protein sequence ID" value="KAF2455838.1"/>
    <property type="molecule type" value="Genomic_DNA"/>
</dbReference>
<dbReference type="Pfam" id="PF24476">
    <property type="entry name" value="DUF7580"/>
    <property type="match status" value="1"/>
</dbReference>
<proteinExistence type="predicted"/>
<keyword evidence="5" id="KW-1185">Reference proteome</keyword>
<evidence type="ECO:0000313" key="4">
    <source>
        <dbReference type="EMBL" id="KAF2455838.1"/>
    </source>
</evidence>
<feature type="region of interest" description="Disordered" evidence="1">
    <location>
        <begin position="129"/>
        <end position="155"/>
    </location>
</feature>
<reference evidence="4" key="1">
    <citation type="journal article" date="2020" name="Stud. Mycol.">
        <title>101 Dothideomycetes genomes: a test case for predicting lifestyles and emergence of pathogens.</title>
        <authorList>
            <person name="Haridas S."/>
            <person name="Albert R."/>
            <person name="Binder M."/>
            <person name="Bloem J."/>
            <person name="Labutti K."/>
            <person name="Salamov A."/>
            <person name="Andreopoulos B."/>
            <person name="Baker S."/>
            <person name="Barry K."/>
            <person name="Bills G."/>
            <person name="Bluhm B."/>
            <person name="Cannon C."/>
            <person name="Castanera R."/>
            <person name="Culley D."/>
            <person name="Daum C."/>
            <person name="Ezra D."/>
            <person name="Gonzalez J."/>
            <person name="Henrissat B."/>
            <person name="Kuo A."/>
            <person name="Liang C."/>
            <person name="Lipzen A."/>
            <person name="Lutzoni F."/>
            <person name="Magnuson J."/>
            <person name="Mondo S."/>
            <person name="Nolan M."/>
            <person name="Ohm R."/>
            <person name="Pangilinan J."/>
            <person name="Park H.-J."/>
            <person name="Ramirez L."/>
            <person name="Alfaro M."/>
            <person name="Sun H."/>
            <person name="Tritt A."/>
            <person name="Yoshinaga Y."/>
            <person name="Zwiers L.-H."/>
            <person name="Turgeon B."/>
            <person name="Goodwin S."/>
            <person name="Spatafora J."/>
            <person name="Crous P."/>
            <person name="Grigoriev I."/>
        </authorList>
    </citation>
    <scope>NUCLEOTIDE SEQUENCE</scope>
    <source>
        <strain evidence="4">ATCC 16933</strain>
    </source>
</reference>
<dbReference type="OrthoDB" id="3565018at2759"/>
<evidence type="ECO:0000313" key="5">
    <source>
        <dbReference type="Proteomes" id="UP000799766"/>
    </source>
</evidence>
<protein>
    <recommendedName>
        <fullName evidence="3">DUF7580 domain-containing protein</fullName>
    </recommendedName>
</protein>
<evidence type="ECO:0000259" key="3">
    <source>
        <dbReference type="Pfam" id="PF24476"/>
    </source>
</evidence>
<dbReference type="Proteomes" id="UP000799766">
    <property type="component" value="Unassembled WGS sequence"/>
</dbReference>
<feature type="compositionally biased region" description="Basic and acidic residues" evidence="1">
    <location>
        <begin position="140"/>
        <end position="155"/>
    </location>
</feature>
<evidence type="ECO:0000256" key="2">
    <source>
        <dbReference type="SAM" id="SignalP"/>
    </source>
</evidence>
<dbReference type="InterPro" id="IPR056002">
    <property type="entry name" value="DUF7580"/>
</dbReference>
<dbReference type="PANTHER" id="PTHR35186:SF4">
    <property type="entry name" value="PRION-INHIBITION AND PROPAGATION HELO DOMAIN-CONTAINING PROTEIN"/>
    <property type="match status" value="1"/>
</dbReference>
<organism evidence="4 5">
    <name type="scientific">Lineolata rhizophorae</name>
    <dbReference type="NCBI Taxonomy" id="578093"/>
    <lineage>
        <taxon>Eukaryota</taxon>
        <taxon>Fungi</taxon>
        <taxon>Dikarya</taxon>
        <taxon>Ascomycota</taxon>
        <taxon>Pezizomycotina</taxon>
        <taxon>Dothideomycetes</taxon>
        <taxon>Dothideomycetes incertae sedis</taxon>
        <taxon>Lineolatales</taxon>
        <taxon>Lineolataceae</taxon>
        <taxon>Lineolata</taxon>
    </lineage>
</organism>
<feature type="signal peptide" evidence="2">
    <location>
        <begin position="1"/>
        <end position="21"/>
    </location>
</feature>
<evidence type="ECO:0000256" key="1">
    <source>
        <dbReference type="SAM" id="MobiDB-lite"/>
    </source>
</evidence>
<dbReference type="PANTHER" id="PTHR35186">
    <property type="entry name" value="ANK_REP_REGION DOMAIN-CONTAINING PROTEIN"/>
    <property type="match status" value="1"/>
</dbReference>